<evidence type="ECO:0000313" key="1">
    <source>
        <dbReference type="EMBL" id="VEL09731.1"/>
    </source>
</evidence>
<protein>
    <submittedName>
        <fullName evidence="1">Uncharacterized protein</fullName>
    </submittedName>
</protein>
<accession>A0A448WED1</accession>
<organism evidence="1 2">
    <name type="scientific">Protopolystoma xenopodis</name>
    <dbReference type="NCBI Taxonomy" id="117903"/>
    <lineage>
        <taxon>Eukaryota</taxon>
        <taxon>Metazoa</taxon>
        <taxon>Spiralia</taxon>
        <taxon>Lophotrochozoa</taxon>
        <taxon>Platyhelminthes</taxon>
        <taxon>Monogenea</taxon>
        <taxon>Polyopisthocotylea</taxon>
        <taxon>Polystomatidea</taxon>
        <taxon>Polystomatidae</taxon>
        <taxon>Protopolystoma</taxon>
    </lineage>
</organism>
<dbReference type="AlphaFoldDB" id="A0A448WED1"/>
<dbReference type="Proteomes" id="UP000784294">
    <property type="component" value="Unassembled WGS sequence"/>
</dbReference>
<evidence type="ECO:0000313" key="2">
    <source>
        <dbReference type="Proteomes" id="UP000784294"/>
    </source>
</evidence>
<proteinExistence type="predicted"/>
<sequence length="96" mass="10459">MSVTQVPIERPRLASGLTGLTRKNGAQDGGRCEAKLNKANQSSRALETLPNRPALLSDLRLGGFWACLQDCAKVCPSQTAATLIVNMWYSIRHKCC</sequence>
<reference evidence="1" key="1">
    <citation type="submission" date="2018-11" db="EMBL/GenBank/DDBJ databases">
        <authorList>
            <consortium name="Pathogen Informatics"/>
        </authorList>
    </citation>
    <scope>NUCLEOTIDE SEQUENCE</scope>
</reference>
<comment type="caution">
    <text evidence="1">The sequence shown here is derived from an EMBL/GenBank/DDBJ whole genome shotgun (WGS) entry which is preliminary data.</text>
</comment>
<dbReference type="EMBL" id="CAAALY010007106">
    <property type="protein sequence ID" value="VEL09731.1"/>
    <property type="molecule type" value="Genomic_DNA"/>
</dbReference>
<gene>
    <name evidence="1" type="ORF">PXEA_LOCUS3171</name>
</gene>
<keyword evidence="2" id="KW-1185">Reference proteome</keyword>
<name>A0A448WED1_9PLAT</name>